<evidence type="ECO:0000256" key="10">
    <source>
        <dbReference type="ARBA" id="ARBA00023049"/>
    </source>
</evidence>
<keyword evidence="7" id="KW-0378">Hydrolase</keyword>
<evidence type="ECO:0000256" key="2">
    <source>
        <dbReference type="ARBA" id="ARBA00004141"/>
    </source>
</evidence>
<dbReference type="GO" id="GO:0008237">
    <property type="term" value="F:metallopeptidase activity"/>
    <property type="evidence" value="ECO:0007669"/>
    <property type="project" value="UniProtKB-KW"/>
</dbReference>
<organism evidence="14 15">
    <name type="scientific">Calditerricola satsumensis</name>
    <dbReference type="NCBI Taxonomy" id="373054"/>
    <lineage>
        <taxon>Bacteria</taxon>
        <taxon>Bacillati</taxon>
        <taxon>Bacillota</taxon>
        <taxon>Bacilli</taxon>
        <taxon>Bacillales</taxon>
        <taxon>Bacillaceae</taxon>
        <taxon>Calditerricola</taxon>
    </lineage>
</organism>
<reference evidence="14" key="1">
    <citation type="journal article" date="2014" name="Int. J. Syst. Evol. Microbiol.">
        <title>Complete genome sequence of Corynebacterium casei LMG S-19264T (=DSM 44701T), isolated from a smear-ripened cheese.</title>
        <authorList>
            <consortium name="US DOE Joint Genome Institute (JGI-PGF)"/>
            <person name="Walter F."/>
            <person name="Albersmeier A."/>
            <person name="Kalinowski J."/>
            <person name="Ruckert C."/>
        </authorList>
    </citation>
    <scope>NUCLEOTIDE SEQUENCE</scope>
    <source>
        <strain evidence="14">JCM 14719</strain>
    </source>
</reference>
<dbReference type="AlphaFoldDB" id="A0A8J3FC20"/>
<dbReference type="GO" id="GO:0016020">
    <property type="term" value="C:membrane"/>
    <property type="evidence" value="ECO:0007669"/>
    <property type="project" value="UniProtKB-SubCell"/>
</dbReference>
<dbReference type="GO" id="GO:0006508">
    <property type="term" value="P:proteolysis"/>
    <property type="evidence" value="ECO:0007669"/>
    <property type="project" value="UniProtKB-KW"/>
</dbReference>
<dbReference type="GO" id="GO:0046872">
    <property type="term" value="F:metal ion binding"/>
    <property type="evidence" value="ECO:0007669"/>
    <property type="project" value="UniProtKB-KW"/>
</dbReference>
<keyword evidence="9 12" id="KW-1133">Transmembrane helix</keyword>
<keyword evidence="8" id="KW-0862">Zinc</keyword>
<keyword evidence="15" id="KW-1185">Reference proteome</keyword>
<evidence type="ECO:0000256" key="5">
    <source>
        <dbReference type="ARBA" id="ARBA00022692"/>
    </source>
</evidence>
<dbReference type="PANTHER" id="PTHR39188:SF3">
    <property type="entry name" value="STAGE IV SPORULATION PROTEIN FB"/>
    <property type="match status" value="1"/>
</dbReference>
<name>A0A8J3FC20_9BACI</name>
<comment type="cofactor">
    <cofactor evidence="1">
        <name>Zn(2+)</name>
        <dbReference type="ChEBI" id="CHEBI:29105"/>
    </cofactor>
</comment>
<keyword evidence="5 12" id="KW-0812">Transmembrane</keyword>
<feature type="transmembrane region" description="Helical" evidence="12">
    <location>
        <begin position="153"/>
        <end position="175"/>
    </location>
</feature>
<keyword evidence="11 12" id="KW-0472">Membrane</keyword>
<comment type="similarity">
    <text evidence="3">Belongs to the peptidase M50B family.</text>
</comment>
<comment type="caution">
    <text evidence="14">The sequence shown here is derived from an EMBL/GenBank/DDBJ whole genome shotgun (WGS) entry which is preliminary data.</text>
</comment>
<evidence type="ECO:0000313" key="15">
    <source>
        <dbReference type="Proteomes" id="UP000637720"/>
    </source>
</evidence>
<keyword evidence="4" id="KW-0645">Protease</keyword>
<dbReference type="CDD" id="cd06161">
    <property type="entry name" value="S2P-M50_SpoIVFB"/>
    <property type="match status" value="1"/>
</dbReference>
<dbReference type="Proteomes" id="UP000637720">
    <property type="component" value="Unassembled WGS sequence"/>
</dbReference>
<evidence type="ECO:0000256" key="8">
    <source>
        <dbReference type="ARBA" id="ARBA00022833"/>
    </source>
</evidence>
<reference evidence="14" key="2">
    <citation type="submission" date="2020-09" db="EMBL/GenBank/DDBJ databases">
        <authorList>
            <person name="Sun Q."/>
            <person name="Ohkuma M."/>
        </authorList>
    </citation>
    <scope>NUCLEOTIDE SEQUENCE</scope>
    <source>
        <strain evidence="14">JCM 14719</strain>
    </source>
</reference>
<keyword evidence="10" id="KW-0482">Metalloprotease</keyword>
<evidence type="ECO:0000256" key="9">
    <source>
        <dbReference type="ARBA" id="ARBA00022989"/>
    </source>
</evidence>
<evidence type="ECO:0000256" key="7">
    <source>
        <dbReference type="ARBA" id="ARBA00022801"/>
    </source>
</evidence>
<comment type="subcellular location">
    <subcellularLocation>
        <location evidence="2">Membrane</location>
        <topology evidence="2">Multi-pass membrane protein</topology>
    </subcellularLocation>
</comment>
<protein>
    <submittedName>
        <fullName evidence="14">Stage IV sporulation protein FB</fullName>
    </submittedName>
</protein>
<dbReference type="Pfam" id="PF02163">
    <property type="entry name" value="Peptidase_M50"/>
    <property type="match status" value="1"/>
</dbReference>
<evidence type="ECO:0000256" key="1">
    <source>
        <dbReference type="ARBA" id="ARBA00001947"/>
    </source>
</evidence>
<evidence type="ECO:0000313" key="14">
    <source>
        <dbReference type="EMBL" id="GGK03886.1"/>
    </source>
</evidence>
<gene>
    <name evidence="14" type="ORF">GCM10007043_17460</name>
</gene>
<evidence type="ECO:0000256" key="3">
    <source>
        <dbReference type="ARBA" id="ARBA00007931"/>
    </source>
</evidence>
<evidence type="ECO:0000256" key="4">
    <source>
        <dbReference type="ARBA" id="ARBA00022670"/>
    </source>
</evidence>
<evidence type="ECO:0000256" key="6">
    <source>
        <dbReference type="ARBA" id="ARBA00022723"/>
    </source>
</evidence>
<dbReference type="EMBL" id="BMOF01000038">
    <property type="protein sequence ID" value="GGK03886.1"/>
    <property type="molecule type" value="Genomic_DNA"/>
</dbReference>
<feature type="domain" description="Peptidase M50" evidence="13">
    <location>
        <begin position="32"/>
        <end position="104"/>
    </location>
</feature>
<dbReference type="RefSeq" id="WP_157057840.1">
    <property type="nucleotide sequence ID" value="NZ_BMOF01000038.1"/>
</dbReference>
<sequence length="284" mass="31813">MSSAPGFSFRVHPLFWLVIGASVLTGAFVETVLLLSLVVMHELGHVWTGRAYGWRFRALTLFPFGGVAETDDEVGQYSPREEIVVALAGPAVNGAMAGVAWVCAAGELWPEAWARQFAAANLWLAGFNLLPIWPLDGGRVVHAVASLACPYRLALTITFGWSASVALLVLVWAWTAPQPRLHLLLLCLWLYREAASGYHERRLRFFRFLFARWRRGGDGPLRVVRADSSWTVLEALRHIKRGRHHRFELRAGGRRTGALTERRLLDALFRDKAPARRLLELVKG</sequence>
<accession>A0A8J3FC20</accession>
<evidence type="ECO:0000256" key="11">
    <source>
        <dbReference type="ARBA" id="ARBA00023136"/>
    </source>
</evidence>
<dbReference type="PANTHER" id="PTHR39188">
    <property type="entry name" value="MEMBRANE-ASSOCIATED ZINC METALLOPROTEASE M50B"/>
    <property type="match status" value="1"/>
</dbReference>
<dbReference type="InterPro" id="IPR008915">
    <property type="entry name" value="Peptidase_M50"/>
</dbReference>
<evidence type="ECO:0000259" key="13">
    <source>
        <dbReference type="Pfam" id="PF02163"/>
    </source>
</evidence>
<keyword evidence="6" id="KW-0479">Metal-binding</keyword>
<evidence type="ECO:0000256" key="12">
    <source>
        <dbReference type="SAM" id="Phobius"/>
    </source>
</evidence>
<proteinExistence type="inferred from homology"/>
<feature type="transmembrane region" description="Helical" evidence="12">
    <location>
        <begin position="14"/>
        <end position="40"/>
    </location>
</feature>